<accession>A0A8C5LM21</accession>
<keyword evidence="12" id="KW-0325">Glycoprotein</keyword>
<evidence type="ECO:0000256" key="10">
    <source>
        <dbReference type="ARBA" id="ARBA00023145"/>
    </source>
</evidence>
<dbReference type="GeneTree" id="ENSGT00940000158569"/>
<evidence type="ECO:0000313" key="16">
    <source>
        <dbReference type="Ensembl" id="ENSLLEP00000002133.1"/>
    </source>
</evidence>
<dbReference type="InterPro" id="IPR003609">
    <property type="entry name" value="Pan_app"/>
</dbReference>
<keyword evidence="5" id="KW-0732">Signal</keyword>
<dbReference type="SMART" id="SM00223">
    <property type="entry name" value="APPLE"/>
    <property type="match status" value="4"/>
</dbReference>
<evidence type="ECO:0000313" key="17">
    <source>
        <dbReference type="Proteomes" id="UP000694569"/>
    </source>
</evidence>
<dbReference type="PROSITE" id="PS00135">
    <property type="entry name" value="TRYPSIN_SER"/>
    <property type="match status" value="1"/>
</dbReference>
<dbReference type="OrthoDB" id="9448935at2759"/>
<sequence>MSECIPDFEKDVFIQGGDYRSVFVPDVEYCQLVCTLSPRCLMFSYLPGTWIRQNDKYVCYLKDSATDTLPRVSLPGVISGYSLKNCNKELNACWTTVYPEIDMRGTNFNSTKVTSLKQCQTECTNDIHCQFFTYVTDEFHNVELRNFCYFKYSSWGLPTMIQHMHNVISGFSLKFCGSSTYGCQRDLFQNVEFIGKHLTSVFAPDFNMCQKICSFFPNCLFFTFLKKEWQDPSQRYLCHLKTSKSGTPEIITKDHTVSGFSLLTCKSRLSVCPLPLYKDVDFDGTDILMQVVEGEEECQGLCSKITRCQFFTYKPIQSSCVLNKCKCHLKMSSNGSPTGIRHRQGGVSGYSLRLCQSRVISGCGEQISKLRVVGGDESSLGEWPWQVSMHLKLTTRSEQHACGGSIINKQWMVTAAHCVFHFNKPSLWNIYGGFVNLSELNLTTPFFEVEQIIIHSLYDATDISNDIALLKLKRPVLSTDNILPICLPPKENQLVIPDYCWVTGWGYTEETGNSSNFLQKAKLPILSTEQCQTKYLSKKIDNDVVCAGYEHGTIDACKGDSGGPLTCQIDKTWYLIGITSWGEGCARAGKPGVYTRVSSYIDWIHEQINNHRLQVCPAGC</sequence>
<protein>
    <submittedName>
        <fullName evidence="16">Coagulation factor XI</fullName>
    </submittedName>
</protein>
<dbReference type="InterPro" id="IPR001254">
    <property type="entry name" value="Trypsin_dom"/>
</dbReference>
<evidence type="ECO:0000256" key="5">
    <source>
        <dbReference type="ARBA" id="ARBA00022729"/>
    </source>
</evidence>
<comment type="subcellular location">
    <subcellularLocation>
        <location evidence="1">Secreted</location>
    </subcellularLocation>
</comment>
<name>A0A8C5LM21_9ANUR</name>
<evidence type="ECO:0000256" key="2">
    <source>
        <dbReference type="ARBA" id="ARBA00022525"/>
    </source>
</evidence>
<organism evidence="16 17">
    <name type="scientific">Leptobrachium leishanense</name>
    <name type="common">Leishan spiny toad</name>
    <dbReference type="NCBI Taxonomy" id="445787"/>
    <lineage>
        <taxon>Eukaryota</taxon>
        <taxon>Metazoa</taxon>
        <taxon>Chordata</taxon>
        <taxon>Craniata</taxon>
        <taxon>Vertebrata</taxon>
        <taxon>Euteleostomi</taxon>
        <taxon>Amphibia</taxon>
        <taxon>Batrachia</taxon>
        <taxon>Anura</taxon>
        <taxon>Pelobatoidea</taxon>
        <taxon>Megophryidae</taxon>
        <taxon>Leptobrachium</taxon>
    </lineage>
</organism>
<evidence type="ECO:0000256" key="4">
    <source>
        <dbReference type="ARBA" id="ARBA00022696"/>
    </source>
</evidence>
<evidence type="ECO:0000256" key="8">
    <source>
        <dbReference type="ARBA" id="ARBA00022825"/>
    </source>
</evidence>
<evidence type="ECO:0000256" key="11">
    <source>
        <dbReference type="ARBA" id="ARBA00023157"/>
    </source>
</evidence>
<feature type="domain" description="Peptidase S1" evidence="14">
    <location>
        <begin position="372"/>
        <end position="609"/>
    </location>
</feature>
<dbReference type="Pfam" id="PF00024">
    <property type="entry name" value="PAN_1"/>
    <property type="match status" value="4"/>
</dbReference>
<dbReference type="InterPro" id="IPR000177">
    <property type="entry name" value="Apple"/>
</dbReference>
<dbReference type="SUPFAM" id="SSF50494">
    <property type="entry name" value="Trypsin-like serine proteases"/>
    <property type="match status" value="1"/>
</dbReference>
<dbReference type="AlphaFoldDB" id="A0A8C5LM21"/>
<keyword evidence="7 13" id="KW-0378">Hydrolase</keyword>
<dbReference type="PROSITE" id="PS50948">
    <property type="entry name" value="PAN"/>
    <property type="match status" value="3"/>
</dbReference>
<evidence type="ECO:0000256" key="13">
    <source>
        <dbReference type="RuleBase" id="RU363034"/>
    </source>
</evidence>
<dbReference type="FunFam" id="2.40.10.10:FF:000003">
    <property type="entry name" value="Transmembrane serine protease 3"/>
    <property type="match status" value="1"/>
</dbReference>
<dbReference type="CDD" id="cd00190">
    <property type="entry name" value="Tryp_SPc"/>
    <property type="match status" value="1"/>
</dbReference>
<evidence type="ECO:0000256" key="12">
    <source>
        <dbReference type="ARBA" id="ARBA00023180"/>
    </source>
</evidence>
<keyword evidence="2" id="KW-0964">Secreted</keyword>
<keyword evidence="11" id="KW-1015">Disulfide bond</keyword>
<evidence type="ECO:0000256" key="6">
    <source>
        <dbReference type="ARBA" id="ARBA00022737"/>
    </source>
</evidence>
<dbReference type="PROSITE" id="PS50240">
    <property type="entry name" value="TRYPSIN_DOM"/>
    <property type="match status" value="1"/>
</dbReference>
<keyword evidence="3 13" id="KW-0645">Protease</keyword>
<dbReference type="GO" id="GO:0007596">
    <property type="term" value="P:blood coagulation"/>
    <property type="evidence" value="ECO:0007669"/>
    <property type="project" value="UniProtKB-KW"/>
</dbReference>
<feature type="domain" description="Apple" evidence="15">
    <location>
        <begin position="272"/>
        <end position="355"/>
    </location>
</feature>
<dbReference type="Gene3D" id="2.40.10.10">
    <property type="entry name" value="Trypsin-like serine proteases"/>
    <property type="match status" value="1"/>
</dbReference>
<keyword evidence="17" id="KW-1185">Reference proteome</keyword>
<dbReference type="GO" id="GO:0004252">
    <property type="term" value="F:serine-type endopeptidase activity"/>
    <property type="evidence" value="ECO:0007669"/>
    <property type="project" value="InterPro"/>
</dbReference>
<evidence type="ECO:0000259" key="15">
    <source>
        <dbReference type="PROSITE" id="PS50948"/>
    </source>
</evidence>
<evidence type="ECO:0000256" key="1">
    <source>
        <dbReference type="ARBA" id="ARBA00004613"/>
    </source>
</evidence>
<keyword evidence="8 13" id="KW-0720">Serine protease</keyword>
<dbReference type="PRINTS" id="PR00722">
    <property type="entry name" value="CHYMOTRYPSIN"/>
</dbReference>
<dbReference type="PANTHER" id="PTHR24252:SF27">
    <property type="entry name" value="TRANSMEMBRANE PROTEASE SERINE 3-LIKE"/>
    <property type="match status" value="1"/>
</dbReference>
<dbReference type="GO" id="GO:0005576">
    <property type="term" value="C:extracellular region"/>
    <property type="evidence" value="ECO:0007669"/>
    <property type="project" value="UniProtKB-SubCell"/>
</dbReference>
<dbReference type="Gene3D" id="3.50.4.10">
    <property type="entry name" value="Hepatocyte Growth Factor"/>
    <property type="match status" value="4"/>
</dbReference>
<evidence type="ECO:0000256" key="7">
    <source>
        <dbReference type="ARBA" id="ARBA00022801"/>
    </source>
</evidence>
<feature type="domain" description="Apple" evidence="15">
    <location>
        <begin position="86"/>
        <end position="176"/>
    </location>
</feature>
<dbReference type="InterPro" id="IPR001314">
    <property type="entry name" value="Peptidase_S1A"/>
</dbReference>
<evidence type="ECO:0000256" key="9">
    <source>
        <dbReference type="ARBA" id="ARBA00023084"/>
    </source>
</evidence>
<dbReference type="InterPro" id="IPR043504">
    <property type="entry name" value="Peptidase_S1_PA_chymotrypsin"/>
</dbReference>
<dbReference type="InterPro" id="IPR033116">
    <property type="entry name" value="TRYPSIN_SER"/>
</dbReference>
<dbReference type="Ensembl" id="ENSLLET00000002224.1">
    <property type="protein sequence ID" value="ENSLLEP00000002133.1"/>
    <property type="gene ID" value="ENSLLEG00000001224.1"/>
</dbReference>
<dbReference type="PANTHER" id="PTHR24252">
    <property type="entry name" value="ACROSIN-RELATED"/>
    <property type="match status" value="1"/>
</dbReference>
<reference evidence="16" key="2">
    <citation type="submission" date="2025-09" db="UniProtKB">
        <authorList>
            <consortium name="Ensembl"/>
        </authorList>
    </citation>
    <scope>IDENTIFICATION</scope>
</reference>
<keyword evidence="10" id="KW-0865">Zymogen</keyword>
<dbReference type="PRINTS" id="PR00005">
    <property type="entry name" value="APPLEDOMAIN"/>
</dbReference>
<proteinExistence type="predicted"/>
<evidence type="ECO:0000256" key="3">
    <source>
        <dbReference type="ARBA" id="ARBA00022670"/>
    </source>
</evidence>
<keyword evidence="9" id="KW-0094">Blood coagulation</keyword>
<reference evidence="16" key="1">
    <citation type="submission" date="2025-08" db="UniProtKB">
        <authorList>
            <consortium name="Ensembl"/>
        </authorList>
    </citation>
    <scope>IDENTIFICATION</scope>
</reference>
<dbReference type="InterPro" id="IPR009003">
    <property type="entry name" value="Peptidase_S1_PA"/>
</dbReference>
<dbReference type="PROSITE" id="PS00134">
    <property type="entry name" value="TRYPSIN_HIS"/>
    <property type="match status" value="1"/>
</dbReference>
<gene>
    <name evidence="16" type="primary">F11</name>
</gene>
<dbReference type="SMART" id="SM00020">
    <property type="entry name" value="Tryp_SPc"/>
    <property type="match status" value="1"/>
</dbReference>
<dbReference type="Proteomes" id="UP000694569">
    <property type="component" value="Unplaced"/>
</dbReference>
<feature type="domain" description="Apple" evidence="15">
    <location>
        <begin position="183"/>
        <end position="265"/>
    </location>
</feature>
<dbReference type="Pfam" id="PF00089">
    <property type="entry name" value="Trypsin"/>
    <property type="match status" value="1"/>
</dbReference>
<dbReference type="CDD" id="cd01100">
    <property type="entry name" value="APPLE_Factor_XI_like"/>
    <property type="match status" value="4"/>
</dbReference>
<dbReference type="InterPro" id="IPR018114">
    <property type="entry name" value="TRYPSIN_HIS"/>
</dbReference>
<keyword evidence="4" id="KW-0356">Hemostasis</keyword>
<dbReference type="GO" id="GO:0006508">
    <property type="term" value="P:proteolysis"/>
    <property type="evidence" value="ECO:0007669"/>
    <property type="project" value="UniProtKB-KW"/>
</dbReference>
<evidence type="ECO:0000259" key="14">
    <source>
        <dbReference type="PROSITE" id="PS50240"/>
    </source>
</evidence>
<keyword evidence="6" id="KW-0677">Repeat</keyword>